<dbReference type="CDD" id="cd00082">
    <property type="entry name" value="HisKA"/>
    <property type="match status" value="1"/>
</dbReference>
<dbReference type="SUPFAM" id="SSF55785">
    <property type="entry name" value="PYP-like sensor domain (PAS domain)"/>
    <property type="match status" value="1"/>
</dbReference>
<dbReference type="NCBIfam" id="TIGR00229">
    <property type="entry name" value="sensory_box"/>
    <property type="match status" value="1"/>
</dbReference>
<dbReference type="PROSITE" id="PS50109">
    <property type="entry name" value="HIS_KIN"/>
    <property type="match status" value="1"/>
</dbReference>
<dbReference type="Gene3D" id="1.10.287.130">
    <property type="match status" value="1"/>
</dbReference>
<dbReference type="PANTHER" id="PTHR42878:SF15">
    <property type="entry name" value="BACTERIOPHYTOCHROME"/>
    <property type="match status" value="1"/>
</dbReference>
<dbReference type="Pfam" id="PF08448">
    <property type="entry name" value="PAS_4"/>
    <property type="match status" value="1"/>
</dbReference>
<dbReference type="SMART" id="SM00388">
    <property type="entry name" value="HisKA"/>
    <property type="match status" value="1"/>
</dbReference>
<dbReference type="PROSITE" id="PS50113">
    <property type="entry name" value="PAC"/>
    <property type="match status" value="1"/>
</dbReference>
<evidence type="ECO:0000313" key="10">
    <source>
        <dbReference type="Proteomes" id="UP000607197"/>
    </source>
</evidence>
<dbReference type="GO" id="GO:0016020">
    <property type="term" value="C:membrane"/>
    <property type="evidence" value="ECO:0007669"/>
    <property type="project" value="UniProtKB-SubCell"/>
</dbReference>
<dbReference type="Gene3D" id="3.30.565.10">
    <property type="entry name" value="Histidine kinase-like ATPase, C-terminal domain"/>
    <property type="match status" value="1"/>
</dbReference>
<evidence type="ECO:0000259" key="8">
    <source>
        <dbReference type="PROSITE" id="PS50113"/>
    </source>
</evidence>
<name>A0A830FHC5_9EURY</name>
<evidence type="ECO:0000259" key="7">
    <source>
        <dbReference type="PROSITE" id="PS50112"/>
    </source>
</evidence>
<dbReference type="EC" id="2.7.13.3" evidence="2"/>
<dbReference type="PROSITE" id="PS50112">
    <property type="entry name" value="PAS"/>
    <property type="match status" value="1"/>
</dbReference>
<dbReference type="GO" id="GO:0000155">
    <property type="term" value="F:phosphorelay sensor kinase activity"/>
    <property type="evidence" value="ECO:0007669"/>
    <property type="project" value="InterPro"/>
</dbReference>
<dbReference type="InterPro" id="IPR013656">
    <property type="entry name" value="PAS_4"/>
</dbReference>
<dbReference type="CDD" id="cd00130">
    <property type="entry name" value="PAS"/>
    <property type="match status" value="1"/>
</dbReference>
<dbReference type="AlphaFoldDB" id="A0A830FHC5"/>
<dbReference type="InterPro" id="IPR003594">
    <property type="entry name" value="HATPase_dom"/>
</dbReference>
<sequence>MGSLSERVATGEVELWEDESFLRALVENTSEGLLTIDTDSVIVFANPAIERILGYDPAELVGSSKMTLIPERLRDAHQRGLQQYIDTGERHFDWDGVELVALHADGHEVPVSVSLREHEYDGERLFTGIVTDITEQKRRERQLRQQNEELEEFADVLSHDLRNPLTVAQAHLRMARENHSGESERLQTVDRSLERIDDIVTDMLARAREETVDVSGAISLRDVVVDAWETVATANATLDPPDPKWRVRANRSRVRQLVENLMRNSVEHGSPGPPSQAREDAVEHGGEGVTVRVRVFDDGTGFVVEDDGTGFPPEIVSGTSAAESRERGRYGLYIVGTVAAEHGWSVSFAESESGGARVEFTDVHFFTSAVDETPPERAEPES</sequence>
<evidence type="ECO:0000256" key="3">
    <source>
        <dbReference type="ARBA" id="ARBA00022679"/>
    </source>
</evidence>
<dbReference type="GO" id="GO:0030295">
    <property type="term" value="F:protein kinase activator activity"/>
    <property type="evidence" value="ECO:0007669"/>
    <property type="project" value="TreeGrafter"/>
</dbReference>
<dbReference type="InterPro" id="IPR036097">
    <property type="entry name" value="HisK_dim/P_sf"/>
</dbReference>
<comment type="caution">
    <text evidence="9">The sequence shown here is derived from an EMBL/GenBank/DDBJ whole genome shotgun (WGS) entry which is preliminary data.</text>
</comment>
<dbReference type="SUPFAM" id="SSF47384">
    <property type="entry name" value="Homodimeric domain of signal transducing histidine kinase"/>
    <property type="match status" value="1"/>
</dbReference>
<keyword evidence="4" id="KW-0418">Kinase</keyword>
<dbReference type="InterPro" id="IPR003661">
    <property type="entry name" value="HisK_dim/P_dom"/>
</dbReference>
<feature type="domain" description="PAC" evidence="8">
    <location>
        <begin position="95"/>
        <end position="145"/>
    </location>
</feature>
<dbReference type="Gene3D" id="3.30.450.20">
    <property type="entry name" value="PAS domain"/>
    <property type="match status" value="1"/>
</dbReference>
<dbReference type="SUPFAM" id="SSF55874">
    <property type="entry name" value="ATPase domain of HSP90 chaperone/DNA topoisomerase II/histidine kinase"/>
    <property type="match status" value="1"/>
</dbReference>
<protein>
    <recommendedName>
        <fullName evidence="2">histidine kinase</fullName>
        <ecNumber evidence="2">2.7.13.3</ecNumber>
    </recommendedName>
</protein>
<evidence type="ECO:0000256" key="2">
    <source>
        <dbReference type="ARBA" id="ARBA00012438"/>
    </source>
</evidence>
<dbReference type="InterPro" id="IPR035965">
    <property type="entry name" value="PAS-like_dom_sf"/>
</dbReference>
<dbReference type="Proteomes" id="UP000607197">
    <property type="component" value="Unassembled WGS sequence"/>
</dbReference>
<dbReference type="SMART" id="SM00091">
    <property type="entry name" value="PAS"/>
    <property type="match status" value="1"/>
</dbReference>
<dbReference type="Pfam" id="PF02518">
    <property type="entry name" value="HATPase_c"/>
    <property type="match status" value="1"/>
</dbReference>
<keyword evidence="10" id="KW-1185">Reference proteome</keyword>
<keyword evidence="3" id="KW-0808">Transferase</keyword>
<evidence type="ECO:0000259" key="6">
    <source>
        <dbReference type="PROSITE" id="PS50109"/>
    </source>
</evidence>
<dbReference type="PANTHER" id="PTHR42878">
    <property type="entry name" value="TWO-COMPONENT HISTIDINE KINASE"/>
    <property type="match status" value="1"/>
</dbReference>
<evidence type="ECO:0000256" key="1">
    <source>
        <dbReference type="ARBA" id="ARBA00000085"/>
    </source>
</evidence>
<reference evidence="9" key="2">
    <citation type="submission" date="2020-09" db="EMBL/GenBank/DDBJ databases">
        <authorList>
            <person name="Sun Q."/>
            <person name="Ohkuma M."/>
        </authorList>
    </citation>
    <scope>NUCLEOTIDE SEQUENCE</scope>
    <source>
        <strain evidence="9">JCM 19596</strain>
    </source>
</reference>
<dbReference type="Pfam" id="PF00512">
    <property type="entry name" value="HisKA"/>
    <property type="match status" value="1"/>
</dbReference>
<dbReference type="InterPro" id="IPR000014">
    <property type="entry name" value="PAS"/>
</dbReference>
<dbReference type="InterPro" id="IPR050351">
    <property type="entry name" value="BphY/WalK/GraS-like"/>
</dbReference>
<proteinExistence type="predicted"/>
<accession>A0A830FHC5</accession>
<dbReference type="OrthoDB" id="8127at2157"/>
<evidence type="ECO:0000256" key="4">
    <source>
        <dbReference type="ARBA" id="ARBA00022777"/>
    </source>
</evidence>
<evidence type="ECO:0000313" key="9">
    <source>
        <dbReference type="EMBL" id="GGL47348.1"/>
    </source>
</evidence>
<comment type="catalytic activity">
    <reaction evidence="1">
        <text>ATP + protein L-histidine = ADP + protein N-phospho-L-histidine.</text>
        <dbReference type="EC" id="2.7.13.3"/>
    </reaction>
</comment>
<reference evidence="9" key="1">
    <citation type="journal article" date="2014" name="Int. J. Syst. Evol. Microbiol.">
        <title>Complete genome sequence of Corynebacterium casei LMG S-19264T (=DSM 44701T), isolated from a smear-ripened cheese.</title>
        <authorList>
            <consortium name="US DOE Joint Genome Institute (JGI-PGF)"/>
            <person name="Walter F."/>
            <person name="Albersmeier A."/>
            <person name="Kalinowski J."/>
            <person name="Ruckert C."/>
        </authorList>
    </citation>
    <scope>NUCLEOTIDE SEQUENCE</scope>
    <source>
        <strain evidence="9">JCM 19596</strain>
    </source>
</reference>
<gene>
    <name evidence="9" type="ORF">GCM10009039_02030</name>
</gene>
<feature type="domain" description="Histidine kinase" evidence="6">
    <location>
        <begin position="156"/>
        <end position="361"/>
    </location>
</feature>
<feature type="domain" description="PAS" evidence="7">
    <location>
        <begin position="18"/>
        <end position="88"/>
    </location>
</feature>
<dbReference type="InterPro" id="IPR036890">
    <property type="entry name" value="HATPase_C_sf"/>
</dbReference>
<dbReference type="RefSeq" id="WP_188974942.1">
    <property type="nucleotide sequence ID" value="NZ_BMPG01000001.1"/>
</dbReference>
<dbReference type="GO" id="GO:0000156">
    <property type="term" value="F:phosphorelay response regulator activity"/>
    <property type="evidence" value="ECO:0007669"/>
    <property type="project" value="TreeGrafter"/>
</dbReference>
<evidence type="ECO:0000256" key="5">
    <source>
        <dbReference type="ARBA" id="ARBA00023136"/>
    </source>
</evidence>
<organism evidence="9 10">
    <name type="scientific">Halocalculus aciditolerans</name>
    <dbReference type="NCBI Taxonomy" id="1383812"/>
    <lineage>
        <taxon>Archaea</taxon>
        <taxon>Methanobacteriati</taxon>
        <taxon>Methanobacteriota</taxon>
        <taxon>Stenosarchaea group</taxon>
        <taxon>Halobacteria</taxon>
        <taxon>Halobacteriales</taxon>
        <taxon>Halobacteriaceae</taxon>
        <taxon>Halocalculus</taxon>
    </lineage>
</organism>
<dbReference type="InterPro" id="IPR005467">
    <property type="entry name" value="His_kinase_dom"/>
</dbReference>
<dbReference type="InterPro" id="IPR000700">
    <property type="entry name" value="PAS-assoc_C"/>
</dbReference>
<dbReference type="GO" id="GO:0007234">
    <property type="term" value="P:osmosensory signaling via phosphorelay pathway"/>
    <property type="evidence" value="ECO:0007669"/>
    <property type="project" value="TreeGrafter"/>
</dbReference>
<dbReference type="SMART" id="SM00387">
    <property type="entry name" value="HATPase_c"/>
    <property type="match status" value="1"/>
</dbReference>
<keyword evidence="5" id="KW-0472">Membrane</keyword>
<dbReference type="EMBL" id="BMPG01000001">
    <property type="protein sequence ID" value="GGL47348.1"/>
    <property type="molecule type" value="Genomic_DNA"/>
</dbReference>